<evidence type="ECO:0000313" key="7">
    <source>
        <dbReference type="EMBL" id="NHN57414.1"/>
    </source>
</evidence>
<evidence type="ECO:0000256" key="6">
    <source>
        <dbReference type="SAM" id="Phobius"/>
    </source>
</evidence>
<dbReference type="AlphaFoldDB" id="A0A967B3Q3"/>
<feature type="transmembrane region" description="Helical" evidence="6">
    <location>
        <begin position="70"/>
        <end position="89"/>
    </location>
</feature>
<evidence type="ECO:0000256" key="5">
    <source>
        <dbReference type="ARBA" id="ARBA00023136"/>
    </source>
</evidence>
<dbReference type="EMBL" id="JAAOIV010000016">
    <property type="protein sequence ID" value="NHN57414.1"/>
    <property type="molecule type" value="Genomic_DNA"/>
</dbReference>
<protein>
    <submittedName>
        <fullName evidence="7">ABC transporter permease</fullName>
    </submittedName>
</protein>
<proteinExistence type="inferred from homology"/>
<dbReference type="InterPro" id="IPR005226">
    <property type="entry name" value="UPF0014_fam"/>
</dbReference>
<feature type="transmembrane region" description="Helical" evidence="6">
    <location>
        <begin position="96"/>
        <end position="117"/>
    </location>
</feature>
<accession>A0A967B3Q3</accession>
<feature type="transmembrane region" description="Helical" evidence="6">
    <location>
        <begin position="46"/>
        <end position="64"/>
    </location>
</feature>
<keyword evidence="4 6" id="KW-1133">Transmembrane helix</keyword>
<dbReference type="Proteomes" id="UP000744769">
    <property type="component" value="Unassembled WGS sequence"/>
</dbReference>
<dbReference type="Pfam" id="PF03649">
    <property type="entry name" value="UPF0014"/>
    <property type="match status" value="1"/>
</dbReference>
<keyword evidence="5 6" id="KW-0472">Membrane</keyword>
<gene>
    <name evidence="7" type="ORF">G9U51_16730</name>
</gene>
<organism evidence="7 8">
    <name type="scientific">Metallococcus carri</name>
    <dbReference type="NCBI Taxonomy" id="1656884"/>
    <lineage>
        <taxon>Bacteria</taxon>
        <taxon>Bacillati</taxon>
        <taxon>Actinomycetota</taxon>
        <taxon>Actinomycetes</taxon>
        <taxon>Micrococcales</taxon>
        <taxon>Dermacoccaceae</taxon>
        <taxon>Metallococcus</taxon>
    </lineage>
</organism>
<feature type="transmembrane region" description="Helical" evidence="6">
    <location>
        <begin position="220"/>
        <end position="246"/>
    </location>
</feature>
<name>A0A967B3Q3_9MICO</name>
<sequence length="257" mass="26074">MLARVTLVQVHDLADVVVVVGFTALCAALAAVIAWRSRFGIARDQLTAAARATAQLAVVGAIITAVLHSWWFTALFCTAMIAIAGLTSARRVTGHATAWTLIPVATGSLTGGLAIAATRLVPLTPIATVPVLGILIGNAMTATSLAGRSMHAAMRDHFEVYAGALALGLPVPVSADIVARPAAPLALVPGLDQTRTVGLVTLPGAFVGALLGGASPAQAAAVQLIVLAALLLVQAVAVSLTVHLFVRGRLGQFRPAG</sequence>
<dbReference type="GO" id="GO:0005886">
    <property type="term" value="C:plasma membrane"/>
    <property type="evidence" value="ECO:0007669"/>
    <property type="project" value="TreeGrafter"/>
</dbReference>
<keyword evidence="8" id="KW-1185">Reference proteome</keyword>
<evidence type="ECO:0000256" key="2">
    <source>
        <dbReference type="ARBA" id="ARBA00005268"/>
    </source>
</evidence>
<reference evidence="7" key="1">
    <citation type="submission" date="2020-03" db="EMBL/GenBank/DDBJ databases">
        <title>Draft sequencing of Calidifontibacter sp. DB0510.</title>
        <authorList>
            <person name="Kim D.-U."/>
        </authorList>
    </citation>
    <scope>NUCLEOTIDE SEQUENCE</scope>
    <source>
        <strain evidence="7">DB0510</strain>
    </source>
</reference>
<feature type="transmembrane region" description="Helical" evidence="6">
    <location>
        <begin position="196"/>
        <end position="214"/>
    </location>
</feature>
<feature type="transmembrane region" description="Helical" evidence="6">
    <location>
        <begin position="16"/>
        <end position="34"/>
    </location>
</feature>
<feature type="transmembrane region" description="Helical" evidence="6">
    <location>
        <begin position="123"/>
        <end position="146"/>
    </location>
</feature>
<evidence type="ECO:0000256" key="4">
    <source>
        <dbReference type="ARBA" id="ARBA00022989"/>
    </source>
</evidence>
<comment type="similarity">
    <text evidence="2">Belongs to the UPF0014 family.</text>
</comment>
<comment type="subcellular location">
    <subcellularLocation>
        <location evidence="1">Membrane</location>
        <topology evidence="1">Multi-pass membrane protein</topology>
    </subcellularLocation>
</comment>
<dbReference type="PANTHER" id="PTHR30028:SF0">
    <property type="entry name" value="PROTEIN ALUMINUM SENSITIVE 3"/>
    <property type="match status" value="1"/>
</dbReference>
<evidence type="ECO:0000313" key="8">
    <source>
        <dbReference type="Proteomes" id="UP000744769"/>
    </source>
</evidence>
<keyword evidence="3 6" id="KW-0812">Transmembrane</keyword>
<evidence type="ECO:0000256" key="3">
    <source>
        <dbReference type="ARBA" id="ARBA00022692"/>
    </source>
</evidence>
<dbReference type="PANTHER" id="PTHR30028">
    <property type="entry name" value="UPF0014 INNER MEMBRANE PROTEIN YBBM-RELATED"/>
    <property type="match status" value="1"/>
</dbReference>
<comment type="caution">
    <text evidence="7">The sequence shown here is derived from an EMBL/GenBank/DDBJ whole genome shotgun (WGS) entry which is preliminary data.</text>
</comment>
<evidence type="ECO:0000256" key="1">
    <source>
        <dbReference type="ARBA" id="ARBA00004141"/>
    </source>
</evidence>